<name>A0A0G0CY85_9BACT</name>
<sequence length="140" mass="16347">MKNLRFCAGCGTKLLIRHKIKFCSNKCQCDLEYKTNIDLWKKGRLSGGVGITARNLAAWLRKYLIEKYDNKCSVCGWNKKHPLTNVVPLEVDHLDGDSENNLEKNLRLLCPNCHALTPFYKNLNKDKGRKWRMKKYIKNF</sequence>
<keyword evidence="2" id="KW-0378">Hydrolase</keyword>
<dbReference type="GO" id="GO:0004519">
    <property type="term" value="F:endonuclease activity"/>
    <property type="evidence" value="ECO:0007669"/>
    <property type="project" value="UniProtKB-KW"/>
</dbReference>
<dbReference type="GO" id="GO:0008270">
    <property type="term" value="F:zinc ion binding"/>
    <property type="evidence" value="ECO:0007669"/>
    <property type="project" value="InterPro"/>
</dbReference>
<dbReference type="InterPro" id="IPR002711">
    <property type="entry name" value="HNH"/>
</dbReference>
<evidence type="ECO:0000259" key="1">
    <source>
        <dbReference type="SMART" id="SM00507"/>
    </source>
</evidence>
<dbReference type="Proteomes" id="UP000186383">
    <property type="component" value="Unassembled WGS sequence"/>
</dbReference>
<evidence type="ECO:0000313" key="2">
    <source>
        <dbReference type="EMBL" id="KKP86008.1"/>
    </source>
</evidence>
<dbReference type="AlphaFoldDB" id="A0A0G0CY85"/>
<dbReference type="CDD" id="cd00085">
    <property type="entry name" value="HNHc"/>
    <property type="match status" value="1"/>
</dbReference>
<dbReference type="SMART" id="SM00507">
    <property type="entry name" value="HNHc"/>
    <property type="match status" value="1"/>
</dbReference>
<keyword evidence="2" id="KW-0255">Endonuclease</keyword>
<feature type="domain" description="HNH nuclease" evidence="1">
    <location>
        <begin position="59"/>
        <end position="115"/>
    </location>
</feature>
<comment type="caution">
    <text evidence="2">The sequence shown here is derived from an EMBL/GenBank/DDBJ whole genome shotgun (WGS) entry which is preliminary data.</text>
</comment>
<gene>
    <name evidence="2" type="ORF">UR88_C0001G0010</name>
</gene>
<protein>
    <submittedName>
        <fullName evidence="2">HNH endonuclease</fullName>
    </submittedName>
</protein>
<dbReference type="GO" id="GO:0003676">
    <property type="term" value="F:nucleic acid binding"/>
    <property type="evidence" value="ECO:0007669"/>
    <property type="project" value="InterPro"/>
</dbReference>
<dbReference type="EMBL" id="LBQW01000001">
    <property type="protein sequence ID" value="KKP86008.1"/>
    <property type="molecule type" value="Genomic_DNA"/>
</dbReference>
<reference evidence="2 3" key="1">
    <citation type="journal article" date="2015" name="Nature">
        <title>rRNA introns, odd ribosomes, and small enigmatic genomes across a large radiation of phyla.</title>
        <authorList>
            <person name="Brown C.T."/>
            <person name="Hug L.A."/>
            <person name="Thomas B.C."/>
            <person name="Sharon I."/>
            <person name="Castelle C.J."/>
            <person name="Singh A."/>
            <person name="Wilkins M.J."/>
            <person name="Williams K.H."/>
            <person name="Banfield J.F."/>
        </authorList>
    </citation>
    <scope>NUCLEOTIDE SEQUENCE [LARGE SCALE GENOMIC DNA]</scope>
</reference>
<organism evidence="2 3">
    <name type="scientific">Candidatus Nomurabacteria bacterium GW2011_GWA1_35_8</name>
    <dbReference type="NCBI Taxonomy" id="1618727"/>
    <lineage>
        <taxon>Bacteria</taxon>
        <taxon>Candidatus Nomuraibacteriota</taxon>
    </lineage>
</organism>
<proteinExistence type="predicted"/>
<dbReference type="Pfam" id="PF01844">
    <property type="entry name" value="HNH"/>
    <property type="match status" value="1"/>
</dbReference>
<evidence type="ECO:0000313" key="3">
    <source>
        <dbReference type="Proteomes" id="UP000186383"/>
    </source>
</evidence>
<accession>A0A0G0CY85</accession>
<keyword evidence="2" id="KW-0540">Nuclease</keyword>
<dbReference type="InterPro" id="IPR003615">
    <property type="entry name" value="HNH_nuc"/>
</dbReference>
<dbReference type="PATRIC" id="fig|1618727.3.peg.10"/>